<gene>
    <name evidence="3" type="primary">LOC113920056</name>
</gene>
<accession>A0A6J2CNU2</accession>
<protein>
    <submittedName>
        <fullName evidence="3">Protein vestigial-like</fullName>
    </submittedName>
</protein>
<keyword evidence="2" id="KW-1185">Reference proteome</keyword>
<feature type="region of interest" description="Disordered" evidence="1">
    <location>
        <begin position="1"/>
        <end position="76"/>
    </location>
</feature>
<proteinExistence type="predicted"/>
<organism evidence="2 3">
    <name type="scientific">Zalophus californianus</name>
    <name type="common">California sealion</name>
    <dbReference type="NCBI Taxonomy" id="9704"/>
    <lineage>
        <taxon>Eukaryota</taxon>
        <taxon>Metazoa</taxon>
        <taxon>Chordata</taxon>
        <taxon>Craniata</taxon>
        <taxon>Vertebrata</taxon>
        <taxon>Euteleostomi</taxon>
        <taxon>Mammalia</taxon>
        <taxon>Eutheria</taxon>
        <taxon>Laurasiatheria</taxon>
        <taxon>Carnivora</taxon>
        <taxon>Caniformia</taxon>
        <taxon>Pinnipedia</taxon>
        <taxon>Otariidae</taxon>
        <taxon>Zalophus</taxon>
    </lineage>
</organism>
<feature type="compositionally biased region" description="Basic residues" evidence="1">
    <location>
        <begin position="19"/>
        <end position="35"/>
    </location>
</feature>
<feature type="compositionally biased region" description="Low complexity" evidence="1">
    <location>
        <begin position="59"/>
        <end position="76"/>
    </location>
</feature>
<reference evidence="3" key="1">
    <citation type="submission" date="2025-08" db="UniProtKB">
        <authorList>
            <consortium name="RefSeq"/>
        </authorList>
    </citation>
    <scope>IDENTIFICATION</scope>
    <source>
        <tissue evidence="3">Blood</tissue>
    </source>
</reference>
<dbReference type="KEGG" id="zca:113920056"/>
<name>A0A6J2CNU2_ZALCA</name>
<dbReference type="AlphaFoldDB" id="A0A6J2CNU2"/>
<feature type="compositionally biased region" description="Basic residues" evidence="1">
    <location>
        <begin position="45"/>
        <end position="58"/>
    </location>
</feature>
<evidence type="ECO:0000256" key="1">
    <source>
        <dbReference type="SAM" id="MobiDB-lite"/>
    </source>
</evidence>
<dbReference type="GeneID" id="113920056"/>
<dbReference type="Proteomes" id="UP000515165">
    <property type="component" value="Chromosome 3"/>
</dbReference>
<dbReference type="RefSeq" id="XP_027446010.1">
    <property type="nucleotide sequence ID" value="XM_027590209.1"/>
</dbReference>
<evidence type="ECO:0000313" key="3">
    <source>
        <dbReference type="RefSeq" id="XP_027446010.1"/>
    </source>
</evidence>
<sequence>MAECVRQSAARTPPACAHTHTHTHSLTHTHTHTHKGKEPYSRSRSPSRRRRRRRRGRRAAAIPCAPAPAAAGGASPHFERGFSLRGADKMGEACGACAGGRASARGGPGAGGPGPGGRAAAPRFLGRPAATEVLGVGAEWREGVRSPPRAAPRLSQIKKKKILPWLGGGRQSNQQEWLLSLILVYSKKLQTGRV</sequence>
<evidence type="ECO:0000313" key="2">
    <source>
        <dbReference type="Proteomes" id="UP000515165"/>
    </source>
</evidence>